<keyword evidence="3" id="KW-1185">Reference proteome</keyword>
<dbReference type="AlphaFoldDB" id="C4L6S6"/>
<dbReference type="Proteomes" id="UP000000716">
    <property type="component" value="Chromosome"/>
</dbReference>
<keyword evidence="1" id="KW-0175">Coiled coil</keyword>
<proteinExistence type="predicted"/>
<reference evidence="2 3" key="1">
    <citation type="journal article" date="2011" name="J. Bacteriol.">
        <title>Complete genome sequence of the Thermophilic Bacterium Exiguobacterium sp. AT1b.</title>
        <authorList>
            <person name="Vishnivetskaya T.A."/>
            <person name="Lucas S."/>
            <person name="Copeland A."/>
            <person name="Lapidus A."/>
            <person name="Glavina Del Rio T."/>
            <person name="Dalin E."/>
            <person name="Tice H."/>
            <person name="Bruce D.C."/>
            <person name="Goodwin L.A."/>
            <person name="Pitluck S."/>
            <person name="Saunders E."/>
            <person name="Brettin T."/>
            <person name="Detter C."/>
            <person name="Han C."/>
            <person name="Larimer F."/>
            <person name="Land M.L."/>
            <person name="Hauser L.J."/>
            <person name="Kyrpides N.C."/>
            <person name="Ovchinnikova G."/>
            <person name="Kathariou S."/>
            <person name="Ramaley R.F."/>
            <person name="Rodrigues D.F."/>
            <person name="Hendrix C."/>
            <person name="Richardson P."/>
            <person name="Tiedje J.M."/>
        </authorList>
    </citation>
    <scope>NUCLEOTIDE SEQUENCE [LARGE SCALE GENOMIC DNA]</scope>
    <source>
        <strain evidence="3">ATCC BAA-1283 / AT1b</strain>
    </source>
</reference>
<accession>C4L6S6</accession>
<sequence length="142" mass="16755">MIRIVDDKTNEVKAEMKEMQRHIEAELRDIKKKKRSPNMSRSIEDRKRIDWLEKKKEFFKSTSHLPVRLGTIVIDYKTLSAFLKKLKSFNITTKLDDSGLTIIYKKHGHPGGELRLLDMTDHYKVLRELPTIEIDMLEEVMA</sequence>
<name>C4L6S6_EXISA</name>
<evidence type="ECO:0000313" key="3">
    <source>
        <dbReference type="Proteomes" id="UP000000716"/>
    </source>
</evidence>
<dbReference type="KEGG" id="eat:EAT1b_3043"/>
<dbReference type="STRING" id="360911.EAT1b_3043"/>
<protein>
    <submittedName>
        <fullName evidence="2">Uncharacterized protein</fullName>
    </submittedName>
</protein>
<evidence type="ECO:0000313" key="2">
    <source>
        <dbReference type="EMBL" id="ACQ71955.1"/>
    </source>
</evidence>
<dbReference type="EMBL" id="CP001615">
    <property type="protein sequence ID" value="ACQ71955.1"/>
    <property type="molecule type" value="Genomic_DNA"/>
</dbReference>
<organism evidence="2 3">
    <name type="scientific">Exiguobacterium sp. (strain ATCC BAA-1283 / AT1b)</name>
    <dbReference type="NCBI Taxonomy" id="360911"/>
    <lineage>
        <taxon>Bacteria</taxon>
        <taxon>Bacillati</taxon>
        <taxon>Bacillota</taxon>
        <taxon>Bacilli</taxon>
        <taxon>Bacillales</taxon>
        <taxon>Bacillales Family XII. Incertae Sedis</taxon>
        <taxon>Exiguobacterium</taxon>
    </lineage>
</organism>
<gene>
    <name evidence="2" type="ordered locus">EAT1b_3043</name>
</gene>
<dbReference type="HOGENOM" id="CLU_1812912_0_0_9"/>
<dbReference type="RefSeq" id="WP_015881514.1">
    <property type="nucleotide sequence ID" value="NC_012673.1"/>
</dbReference>
<evidence type="ECO:0000256" key="1">
    <source>
        <dbReference type="SAM" id="Coils"/>
    </source>
</evidence>
<feature type="coiled-coil region" evidence="1">
    <location>
        <begin position="9"/>
        <end position="36"/>
    </location>
</feature>